<name>A0A8S4S751_9NEOP</name>
<proteinExistence type="inferred from homology"/>
<dbReference type="GO" id="GO:0005337">
    <property type="term" value="F:nucleoside transmembrane transporter activity"/>
    <property type="evidence" value="ECO:0007669"/>
    <property type="project" value="InterPro"/>
</dbReference>
<comment type="subcellular location">
    <subcellularLocation>
        <location evidence="1">Membrane</location>
        <topology evidence="1">Multi-pass membrane protein</topology>
    </subcellularLocation>
</comment>
<evidence type="ECO:0000256" key="4">
    <source>
        <dbReference type="ARBA" id="ARBA00022692"/>
    </source>
</evidence>
<keyword evidence="6 7" id="KW-0472">Membrane</keyword>
<feature type="transmembrane region" description="Helical" evidence="7">
    <location>
        <begin position="112"/>
        <end position="129"/>
    </location>
</feature>
<protein>
    <submittedName>
        <fullName evidence="8">Jg4859 protein</fullName>
    </submittedName>
</protein>
<dbReference type="PANTHER" id="PTHR10332">
    <property type="entry name" value="EQUILIBRATIVE NUCLEOSIDE TRANSPORTER"/>
    <property type="match status" value="1"/>
</dbReference>
<evidence type="ECO:0000256" key="1">
    <source>
        <dbReference type="ARBA" id="ARBA00004141"/>
    </source>
</evidence>
<dbReference type="OrthoDB" id="1856718at2759"/>
<keyword evidence="9" id="KW-1185">Reference proteome</keyword>
<dbReference type="PRINTS" id="PR01130">
    <property type="entry name" value="DERENTRNSPRT"/>
</dbReference>
<evidence type="ECO:0000313" key="8">
    <source>
        <dbReference type="EMBL" id="CAH2245709.1"/>
    </source>
</evidence>
<keyword evidence="4 7" id="KW-0812">Transmembrane</keyword>
<dbReference type="InterPro" id="IPR002259">
    <property type="entry name" value="Eqnu_transpt"/>
</dbReference>
<comment type="caution">
    <text evidence="8">The sequence shown here is derived from an EMBL/GenBank/DDBJ whole genome shotgun (WGS) entry which is preliminary data.</text>
</comment>
<sequence>MERFYRYHETLQERTLRVNPALAATNQNANPVQQKTPYGLIVRQSFIQLYNIFIVFFVTLAVFPAVHSDIQPIQENFLGTNFVRLTCFLTFNLTAMIGNITASFWQFPTQKWLFIFTTLRIVFIPLFLLCNYHPLNVTRTMPILVNNDWTYWVLAVIMGWSSGHGSSLGMMYVSGTVAPENAMTAGMIGGATLVTGIVAGITFSKFCPALVSLNAWTNI</sequence>
<evidence type="ECO:0000256" key="5">
    <source>
        <dbReference type="ARBA" id="ARBA00022989"/>
    </source>
</evidence>
<dbReference type="Pfam" id="PF01733">
    <property type="entry name" value="Nucleoside_tran"/>
    <property type="match status" value="1"/>
</dbReference>
<accession>A0A8S4S751</accession>
<evidence type="ECO:0000256" key="3">
    <source>
        <dbReference type="ARBA" id="ARBA00022448"/>
    </source>
</evidence>
<keyword evidence="3" id="KW-0813">Transport</keyword>
<organism evidence="8 9">
    <name type="scientific">Pararge aegeria aegeria</name>
    <dbReference type="NCBI Taxonomy" id="348720"/>
    <lineage>
        <taxon>Eukaryota</taxon>
        <taxon>Metazoa</taxon>
        <taxon>Ecdysozoa</taxon>
        <taxon>Arthropoda</taxon>
        <taxon>Hexapoda</taxon>
        <taxon>Insecta</taxon>
        <taxon>Pterygota</taxon>
        <taxon>Neoptera</taxon>
        <taxon>Endopterygota</taxon>
        <taxon>Lepidoptera</taxon>
        <taxon>Glossata</taxon>
        <taxon>Ditrysia</taxon>
        <taxon>Papilionoidea</taxon>
        <taxon>Nymphalidae</taxon>
        <taxon>Satyrinae</taxon>
        <taxon>Satyrini</taxon>
        <taxon>Parargina</taxon>
        <taxon>Pararge</taxon>
    </lineage>
</organism>
<comment type="similarity">
    <text evidence="2">Belongs to the SLC29A/ENT transporter (TC 2.A.57) family.</text>
</comment>
<feature type="transmembrane region" description="Helical" evidence="7">
    <location>
        <begin position="49"/>
        <end position="67"/>
    </location>
</feature>
<evidence type="ECO:0000256" key="6">
    <source>
        <dbReference type="ARBA" id="ARBA00023136"/>
    </source>
</evidence>
<feature type="transmembrane region" description="Helical" evidence="7">
    <location>
        <begin position="185"/>
        <end position="203"/>
    </location>
</feature>
<evidence type="ECO:0000256" key="2">
    <source>
        <dbReference type="ARBA" id="ARBA00007965"/>
    </source>
</evidence>
<reference evidence="8" key="1">
    <citation type="submission" date="2022-03" db="EMBL/GenBank/DDBJ databases">
        <authorList>
            <person name="Lindestad O."/>
        </authorList>
    </citation>
    <scope>NUCLEOTIDE SEQUENCE</scope>
</reference>
<dbReference type="GO" id="GO:0005886">
    <property type="term" value="C:plasma membrane"/>
    <property type="evidence" value="ECO:0007669"/>
    <property type="project" value="TreeGrafter"/>
</dbReference>
<dbReference type="EMBL" id="CAKXAJ010025909">
    <property type="protein sequence ID" value="CAH2245709.1"/>
    <property type="molecule type" value="Genomic_DNA"/>
</dbReference>
<feature type="transmembrane region" description="Helical" evidence="7">
    <location>
        <begin position="82"/>
        <end position="105"/>
    </location>
</feature>
<feature type="transmembrane region" description="Helical" evidence="7">
    <location>
        <begin position="149"/>
        <end position="173"/>
    </location>
</feature>
<evidence type="ECO:0000256" key="7">
    <source>
        <dbReference type="SAM" id="Phobius"/>
    </source>
</evidence>
<dbReference type="Proteomes" id="UP000838756">
    <property type="component" value="Unassembled WGS sequence"/>
</dbReference>
<gene>
    <name evidence="8" type="primary">jg4859</name>
    <name evidence="8" type="ORF">PAEG_LOCUS21193</name>
</gene>
<dbReference type="AlphaFoldDB" id="A0A8S4S751"/>
<evidence type="ECO:0000313" key="9">
    <source>
        <dbReference type="Proteomes" id="UP000838756"/>
    </source>
</evidence>
<keyword evidence="5 7" id="KW-1133">Transmembrane helix</keyword>
<dbReference type="PANTHER" id="PTHR10332:SF80">
    <property type="entry name" value="EQUILIBRATIVE NUCLEOSIDE TRANSPORTER 2, ISOFORM A"/>
    <property type="match status" value="1"/>
</dbReference>